<organism evidence="1 2">
    <name type="scientific">Cupriavidus neocaledonicus</name>
    <dbReference type="NCBI Taxonomy" id="1040979"/>
    <lineage>
        <taxon>Bacteria</taxon>
        <taxon>Pseudomonadati</taxon>
        <taxon>Pseudomonadota</taxon>
        <taxon>Betaproteobacteria</taxon>
        <taxon>Burkholderiales</taxon>
        <taxon>Burkholderiaceae</taxon>
        <taxon>Cupriavidus</taxon>
    </lineage>
</organism>
<proteinExistence type="predicted"/>
<evidence type="ECO:0000313" key="2">
    <source>
        <dbReference type="Proteomes" id="UP000255168"/>
    </source>
</evidence>
<dbReference type="EMBL" id="LT984806">
    <property type="protein sequence ID" value="SPD47525.1"/>
    <property type="molecule type" value="Genomic_DNA"/>
</dbReference>
<protein>
    <submittedName>
        <fullName evidence="1">Uncharacterized protein</fullName>
    </submittedName>
</protein>
<gene>
    <name evidence="1" type="ORF">CBM2607_12465</name>
</gene>
<dbReference type="Proteomes" id="UP000255168">
    <property type="component" value="Chromosome I"/>
</dbReference>
<accession>A0A375H8H1</accession>
<reference evidence="1 2" key="1">
    <citation type="submission" date="2018-01" db="EMBL/GenBank/DDBJ databases">
        <authorList>
            <person name="Clerissi C."/>
        </authorList>
    </citation>
    <scope>NUCLEOTIDE SEQUENCE [LARGE SCALE GENOMIC DNA]</scope>
    <source>
        <strain evidence="1">Cupriavidus taiwanensis STM 6160</strain>
    </source>
</reference>
<sequence length="50" mass="5296">MVAGRRQQNRGCVLGAGQLAYPAGGLSQWTRLAGQVAGCSPARVQRSYFT</sequence>
<name>A0A375H8H1_9BURK</name>
<dbReference type="AlphaFoldDB" id="A0A375H8H1"/>
<evidence type="ECO:0000313" key="1">
    <source>
        <dbReference type="EMBL" id="SPD47525.1"/>
    </source>
</evidence>